<accession>A0A9Q9MDN2</accession>
<reference evidence="3" key="1">
    <citation type="submission" date="2021-04" db="EMBL/GenBank/DDBJ databases">
        <title>Dactylosporangium aurantiacum NRRL B-8018 full assembly.</title>
        <authorList>
            <person name="Hartkoorn R.C."/>
            <person name="Beaudoing E."/>
            <person name="Hot D."/>
        </authorList>
    </citation>
    <scope>NUCLEOTIDE SEQUENCE</scope>
    <source>
        <strain evidence="3">NRRL B-8018</strain>
    </source>
</reference>
<organism evidence="3 4">
    <name type="scientific">Dactylosporangium aurantiacum</name>
    <dbReference type="NCBI Taxonomy" id="35754"/>
    <lineage>
        <taxon>Bacteria</taxon>
        <taxon>Bacillati</taxon>
        <taxon>Actinomycetota</taxon>
        <taxon>Actinomycetes</taxon>
        <taxon>Micromonosporales</taxon>
        <taxon>Micromonosporaceae</taxon>
        <taxon>Dactylosporangium</taxon>
    </lineage>
</organism>
<dbReference type="Proteomes" id="UP001058003">
    <property type="component" value="Chromosome"/>
</dbReference>
<dbReference type="PANTHER" id="PTHR45527">
    <property type="entry name" value="NONRIBOSOMAL PEPTIDE SYNTHETASE"/>
    <property type="match status" value="1"/>
</dbReference>
<dbReference type="GO" id="GO:0003824">
    <property type="term" value="F:catalytic activity"/>
    <property type="evidence" value="ECO:0007669"/>
    <property type="project" value="InterPro"/>
</dbReference>
<evidence type="ECO:0000313" key="4">
    <source>
        <dbReference type="Proteomes" id="UP001058003"/>
    </source>
</evidence>
<dbReference type="AlphaFoldDB" id="A0A9Q9MDN2"/>
<dbReference type="InterPro" id="IPR023213">
    <property type="entry name" value="CAT-like_dom_sf"/>
</dbReference>
<dbReference type="GO" id="GO:0031177">
    <property type="term" value="F:phosphopantetheine binding"/>
    <property type="evidence" value="ECO:0007669"/>
    <property type="project" value="TreeGrafter"/>
</dbReference>
<feature type="region of interest" description="Disordered" evidence="1">
    <location>
        <begin position="465"/>
        <end position="515"/>
    </location>
</feature>
<dbReference type="Gene3D" id="3.30.559.10">
    <property type="entry name" value="Chloramphenicol acetyltransferase-like domain"/>
    <property type="match status" value="1"/>
</dbReference>
<dbReference type="InterPro" id="IPR001242">
    <property type="entry name" value="Condensation_dom"/>
</dbReference>
<name>A0A9Q9MDN2_9ACTN</name>
<feature type="domain" description="Condensation" evidence="2">
    <location>
        <begin position="51"/>
        <end position="362"/>
    </location>
</feature>
<dbReference type="Gene3D" id="3.30.559.30">
    <property type="entry name" value="Nonribosomal peptide synthetase, condensation domain"/>
    <property type="match status" value="1"/>
</dbReference>
<keyword evidence="4" id="KW-1185">Reference proteome</keyword>
<gene>
    <name evidence="3" type="ORF">Daura_37325</name>
</gene>
<dbReference type="Pfam" id="PF00668">
    <property type="entry name" value="Condensation"/>
    <property type="match status" value="1"/>
</dbReference>
<protein>
    <recommendedName>
        <fullName evidence="2">Condensation domain-containing protein</fullName>
    </recommendedName>
</protein>
<dbReference type="RefSeq" id="WP_162189737.1">
    <property type="nucleotide sequence ID" value="NZ_CP073767.1"/>
</dbReference>
<dbReference type="EMBL" id="CP073767">
    <property type="protein sequence ID" value="UWZ52284.1"/>
    <property type="molecule type" value="Genomic_DNA"/>
</dbReference>
<dbReference type="GO" id="GO:0043041">
    <property type="term" value="P:amino acid activation for nonribosomal peptide biosynthetic process"/>
    <property type="evidence" value="ECO:0007669"/>
    <property type="project" value="TreeGrafter"/>
</dbReference>
<feature type="compositionally biased region" description="Low complexity" evidence="1">
    <location>
        <begin position="496"/>
        <end position="508"/>
    </location>
</feature>
<dbReference type="KEGG" id="daur:Daura_37325"/>
<dbReference type="GO" id="GO:0044550">
    <property type="term" value="P:secondary metabolite biosynthetic process"/>
    <property type="evidence" value="ECO:0007669"/>
    <property type="project" value="TreeGrafter"/>
</dbReference>
<dbReference type="SUPFAM" id="SSF52777">
    <property type="entry name" value="CoA-dependent acyltransferases"/>
    <property type="match status" value="2"/>
</dbReference>
<feature type="compositionally biased region" description="Polar residues" evidence="1">
    <location>
        <begin position="475"/>
        <end position="486"/>
    </location>
</feature>
<dbReference type="PANTHER" id="PTHR45527:SF1">
    <property type="entry name" value="FATTY ACID SYNTHASE"/>
    <property type="match status" value="1"/>
</dbReference>
<dbReference type="GO" id="GO:0005737">
    <property type="term" value="C:cytoplasm"/>
    <property type="evidence" value="ECO:0007669"/>
    <property type="project" value="TreeGrafter"/>
</dbReference>
<feature type="compositionally biased region" description="Low complexity" evidence="1">
    <location>
        <begin position="465"/>
        <end position="474"/>
    </location>
</feature>
<evidence type="ECO:0000259" key="2">
    <source>
        <dbReference type="Pfam" id="PF00668"/>
    </source>
</evidence>
<dbReference type="GO" id="GO:0008610">
    <property type="term" value="P:lipid biosynthetic process"/>
    <property type="evidence" value="ECO:0007669"/>
    <property type="project" value="UniProtKB-ARBA"/>
</dbReference>
<evidence type="ECO:0000313" key="3">
    <source>
        <dbReference type="EMBL" id="UWZ52284.1"/>
    </source>
</evidence>
<sequence length="515" mass="57063">MLQIPLSDLDIEPGRVYHWRLRPPDDFDPARSSKAASYNQEKHFSAALAARMEHAAEDYWVAMTLRIDGQVDLDALELALRRFVQRHEVLRCGFEQITSGLHCDVMTADEVALERVHLGVLPSAEAVRRHLGDTFSRAISALSWPLFLMGVVEHRLRSTVFLAFDHIVCDGMSLAIAVEEIQRLYTAATRGHLPALQPAGSYLDFGVAQRHRYATITADGPELAYWRSFVAGAGSLFPRLPLELGLDHGHMYPAHNETTRLLDDAAAREFEALCDTHGVKLSTGLLAVVGMSLHEITGHPTYHGFMPISERRDPRWRDAFGWFVNTLPITFPIDVGNDFAAAAAGAHKAFRALLPHTDVPFVKAWQLLAPQYFHLRTWPYPVNFFSFIDYRRMPGAEHYPQWRPTTIPEASHSNTGNMWFLRNHDGIHLNMIYSDTPRCRAAMTGYRDAIAERLVAQCRATAAPGFAAPSAEPPQQRSAATASSRGPVTDASPAGAAPDARSPRLAPASSPPPGT</sequence>
<evidence type="ECO:0000256" key="1">
    <source>
        <dbReference type="SAM" id="MobiDB-lite"/>
    </source>
</evidence>
<proteinExistence type="predicted"/>